<feature type="compositionally biased region" description="Low complexity" evidence="2">
    <location>
        <begin position="267"/>
        <end position="282"/>
    </location>
</feature>
<proteinExistence type="predicted"/>
<dbReference type="InterPro" id="IPR039604">
    <property type="entry name" value="Bfr1"/>
</dbReference>
<feature type="coiled-coil region" evidence="1">
    <location>
        <begin position="117"/>
        <end position="188"/>
    </location>
</feature>
<dbReference type="PANTHER" id="PTHR31027:SF2">
    <property type="entry name" value="LEBERCILIN DOMAIN-CONTAINING PROTEIN"/>
    <property type="match status" value="1"/>
</dbReference>
<dbReference type="AlphaFoldDB" id="A0A9D4TH66"/>
<feature type="compositionally biased region" description="Low complexity" evidence="2">
    <location>
        <begin position="305"/>
        <end position="323"/>
    </location>
</feature>
<name>A0A9D4TH66_CHLVU</name>
<evidence type="ECO:0000256" key="1">
    <source>
        <dbReference type="SAM" id="Coils"/>
    </source>
</evidence>
<keyword evidence="4" id="KW-1185">Reference proteome</keyword>
<feature type="compositionally biased region" description="Gly residues" evidence="2">
    <location>
        <begin position="349"/>
        <end position="361"/>
    </location>
</feature>
<keyword evidence="1" id="KW-0175">Coiled coil</keyword>
<dbReference type="EMBL" id="SIDB01000012">
    <property type="protein sequence ID" value="KAI3425311.1"/>
    <property type="molecule type" value="Genomic_DNA"/>
</dbReference>
<dbReference type="GO" id="GO:1990904">
    <property type="term" value="C:ribonucleoprotein complex"/>
    <property type="evidence" value="ECO:0007669"/>
    <property type="project" value="TreeGrafter"/>
</dbReference>
<evidence type="ECO:0000256" key="2">
    <source>
        <dbReference type="SAM" id="MobiDB-lite"/>
    </source>
</evidence>
<evidence type="ECO:0000313" key="4">
    <source>
        <dbReference type="Proteomes" id="UP001055712"/>
    </source>
</evidence>
<dbReference type="GO" id="GO:0042175">
    <property type="term" value="C:nuclear outer membrane-endoplasmic reticulum membrane network"/>
    <property type="evidence" value="ECO:0007669"/>
    <property type="project" value="TreeGrafter"/>
</dbReference>
<dbReference type="GO" id="GO:0003729">
    <property type="term" value="F:mRNA binding"/>
    <property type="evidence" value="ECO:0007669"/>
    <property type="project" value="TreeGrafter"/>
</dbReference>
<reference evidence="3" key="1">
    <citation type="journal article" date="2019" name="Plant J.">
        <title>Chlorella vulgaris genome assembly and annotation reveals the molecular basis for metabolic acclimation to high light conditions.</title>
        <authorList>
            <person name="Cecchin M."/>
            <person name="Marcolungo L."/>
            <person name="Rossato M."/>
            <person name="Girolomoni L."/>
            <person name="Cosentino E."/>
            <person name="Cuine S."/>
            <person name="Li-Beisson Y."/>
            <person name="Delledonne M."/>
            <person name="Ballottari M."/>
        </authorList>
    </citation>
    <scope>NUCLEOTIDE SEQUENCE</scope>
    <source>
        <strain evidence="3">211/11P</strain>
    </source>
</reference>
<feature type="region of interest" description="Disordered" evidence="2">
    <location>
        <begin position="267"/>
        <end position="361"/>
    </location>
</feature>
<dbReference type="GO" id="GO:0005783">
    <property type="term" value="C:endoplasmic reticulum"/>
    <property type="evidence" value="ECO:0007669"/>
    <property type="project" value="TreeGrafter"/>
</dbReference>
<dbReference type="Proteomes" id="UP001055712">
    <property type="component" value="Unassembled WGS sequence"/>
</dbReference>
<sequence length="361" mass="37839">MLHALQQALNTHKQRAQELTTLLDKRQADSGARQRAAKLKATQDELGLLRAQLHALAGQEKQAAAQLEEACATARRLKEALRSGVRLANVADIDEQIAELEGRLAGRGLVELEQGQEARVQQQIETLRKSRSNVEELRSKASQLAGDSSAMDGLQQGLAAVQESMAAAKAREGELVQALAELKAEEAESQAGIPGLVAERDECRAMCKAAYSRITELRQQQDEVWQEFLSRKAAFQEQQAQAAAAHGARQEQAAAAAAAAAAALTGAGAAQHQHQQEAHGSALSQDRPGSGEEEPPLDQQGSGGAETAAQQAAALASTAALAGVDRGSSSSTVNETSGAMKSRSSLREGQGGGGNRPGGRV</sequence>
<protein>
    <submittedName>
        <fullName evidence="3">Uncharacterized protein</fullName>
    </submittedName>
</protein>
<evidence type="ECO:0000313" key="3">
    <source>
        <dbReference type="EMBL" id="KAI3425311.1"/>
    </source>
</evidence>
<gene>
    <name evidence="3" type="ORF">D9Q98_009076</name>
</gene>
<dbReference type="PANTHER" id="PTHR31027">
    <property type="entry name" value="NUCLEAR SEGREGATION PROTEIN BFR1"/>
    <property type="match status" value="1"/>
</dbReference>
<feature type="compositionally biased region" description="Polar residues" evidence="2">
    <location>
        <begin position="327"/>
        <end position="339"/>
    </location>
</feature>
<comment type="caution">
    <text evidence="3">The sequence shown here is derived from an EMBL/GenBank/DDBJ whole genome shotgun (WGS) entry which is preliminary data.</text>
</comment>
<accession>A0A9D4TH66</accession>
<organism evidence="3 4">
    <name type="scientific">Chlorella vulgaris</name>
    <name type="common">Green alga</name>
    <dbReference type="NCBI Taxonomy" id="3077"/>
    <lineage>
        <taxon>Eukaryota</taxon>
        <taxon>Viridiplantae</taxon>
        <taxon>Chlorophyta</taxon>
        <taxon>core chlorophytes</taxon>
        <taxon>Trebouxiophyceae</taxon>
        <taxon>Chlorellales</taxon>
        <taxon>Chlorellaceae</taxon>
        <taxon>Chlorella clade</taxon>
        <taxon>Chlorella</taxon>
    </lineage>
</organism>
<dbReference type="GO" id="GO:0008298">
    <property type="term" value="P:intracellular mRNA localization"/>
    <property type="evidence" value="ECO:0007669"/>
    <property type="project" value="TreeGrafter"/>
</dbReference>
<reference evidence="3" key="2">
    <citation type="submission" date="2020-11" db="EMBL/GenBank/DDBJ databases">
        <authorList>
            <person name="Cecchin M."/>
            <person name="Marcolungo L."/>
            <person name="Rossato M."/>
            <person name="Girolomoni L."/>
            <person name="Cosentino E."/>
            <person name="Cuine S."/>
            <person name="Li-Beisson Y."/>
            <person name="Delledonne M."/>
            <person name="Ballottari M."/>
        </authorList>
    </citation>
    <scope>NUCLEOTIDE SEQUENCE</scope>
    <source>
        <strain evidence="3">211/11P</strain>
        <tissue evidence="3">Whole cell</tissue>
    </source>
</reference>